<dbReference type="Pfam" id="PF13519">
    <property type="entry name" value="VWA_2"/>
    <property type="match status" value="1"/>
</dbReference>
<name>A0A8S1NUM6_PARPR</name>
<comment type="caution">
    <text evidence="2">The sequence shown here is derived from an EMBL/GenBank/DDBJ whole genome shotgun (WGS) entry which is preliminary data.</text>
</comment>
<organism evidence="2 3">
    <name type="scientific">Paramecium primaurelia</name>
    <dbReference type="NCBI Taxonomy" id="5886"/>
    <lineage>
        <taxon>Eukaryota</taxon>
        <taxon>Sar</taxon>
        <taxon>Alveolata</taxon>
        <taxon>Ciliophora</taxon>
        <taxon>Intramacronucleata</taxon>
        <taxon>Oligohymenophorea</taxon>
        <taxon>Peniculida</taxon>
        <taxon>Parameciidae</taxon>
        <taxon>Paramecium</taxon>
    </lineage>
</organism>
<evidence type="ECO:0000313" key="2">
    <source>
        <dbReference type="EMBL" id="CAD8095902.1"/>
    </source>
</evidence>
<evidence type="ECO:0000313" key="3">
    <source>
        <dbReference type="Proteomes" id="UP000688137"/>
    </source>
</evidence>
<dbReference type="InterPro" id="IPR002035">
    <property type="entry name" value="VWF_A"/>
</dbReference>
<dbReference type="PROSITE" id="PS50234">
    <property type="entry name" value="VWFA"/>
    <property type="match status" value="1"/>
</dbReference>
<dbReference type="EMBL" id="CAJJDM010000102">
    <property type="protein sequence ID" value="CAD8095902.1"/>
    <property type="molecule type" value="Genomic_DNA"/>
</dbReference>
<dbReference type="InterPro" id="IPR052986">
    <property type="entry name" value="VLIG_GTPase"/>
</dbReference>
<keyword evidence="3" id="KW-1185">Reference proteome</keyword>
<evidence type="ECO:0000259" key="1">
    <source>
        <dbReference type="PROSITE" id="PS50234"/>
    </source>
</evidence>
<accession>A0A8S1NUM6</accession>
<feature type="domain" description="VWFA" evidence="1">
    <location>
        <begin position="1134"/>
        <end position="1314"/>
    </location>
</feature>
<sequence length="1316" mass="157013">MIKNFIIKFQSQTDTSQMQSLSLFIQNINTNWQTICNLPDLLEFAELIQYKQDQLMKNKFEQIYDDQNFSFKNEIANEINDKIRSNPVKNLTFFNKIQDEKNEDLRIRFSQIEQDIQDKLLAFKQDKQIQKKIYLKYLKQLSQRINSSLKDSEVIVFEEIKNIEREYQNKRGFKSLDDFILGISKDPDQLAQFKENEGEIKAAFNKLWGDITRESEQKQSEILQEYSTKQYQCISSSFNEYKLNTQNEQLYITSFLENINNNSPFRQDFDERMQIYNIFEKELKSQVQFRPIFNTKETMRYGEVFLQNLEDRMKRPNTKYDVMDIKNYYQFQIKVYYVEKKTLDDYIKKDKKDKKEGLIIDLIKILERSENNQNQPKGKQKQQQADQYLYQCLDVNSFGQQYESVNSQFQQYENVNPHIQQQFNVNTQNQQYMNVNTQVQKLLLLLDIFKIKYDSKLRIDLVETIQDPQWWKIWSSYNKQVINAFEKFQESFKEFKKQKQPLMDFTNDTFIKNIKEYNKGLELKTGQYIFSALKELEEFIQNFEHIIIYRDMTIIPNSSRYKQLESSLKYIQRKESSFQEIFRLNFINWFQTAMFEENQKLQQNENCQQNGFSKFQQINSWQMMYFSIYDAIKSEMTKAHQENDKKDNSDSEEISQQNTSLIKIIMSKIEQEIINYNKSFANFGIILSGIGERCIYYYSMLIIWRFTCYKKGKGVQESIQKFESLKENQLQKFIADIKQNKTEQSKLKAEAFICNFYKSYIQYFYRDNQTTFGTEIKNKNKMTSTELIKLLDKTILEDYQKDNQLKKYSDEQIVQYITDQTQFIENYVKNEVDKIEVEIKDLFENRLRKNLNSILEKINANVQQLRSHTDIQNPPIKSKEYFVNNENDNSNDEFYESKLFDLIISCLLGGQQKMSKFQIQKEYEEIFSIDSYQKIEVNIFDKSKFQESELQIQLLQPFATELSKQLNIHIQKAKNESLSLEKFNSYQELQTIKLNMIGCRHTCPMCKRKCDQSYSNDHKHKCSNGHQLRGMNGVLIENTPSLFTCDEMDDECLIETLETKVRKKWKDIRKIYDDWIFKGLDETDQQTIKEKMMKVWNQGTGQMICQQLKTLLKKDIKFVLKNNFQDVIRQPKIHYIFMLDDSGSMRGKRWEYAKSGCLGCMLEIQKNLNARVSVIIFNSYARTVINCESVNLVEMEKKIQLSGGGTDFGRAFQETFNLIIQHQNEAFEKTEILFYTDGEAAYPQQIKQFKELPEHQKARIFLHCSSEESNATTLQMIVNELNACLIKSELKQKFQVTELQKTWAEIVSREYHNLKG</sequence>
<dbReference type="OMA" id="VINCESV"/>
<proteinExistence type="predicted"/>
<gene>
    <name evidence="2" type="ORF">PPRIM_AZ9-3.1.T0990209</name>
</gene>
<dbReference type="PANTHER" id="PTHR14819:SF25">
    <property type="entry name" value="CHROMOSOME UNDETERMINED SCAFFOLD_52, WHOLE GENOME SHOTGUN SEQUENCE"/>
    <property type="match status" value="1"/>
</dbReference>
<protein>
    <recommendedName>
        <fullName evidence="1">VWFA domain-containing protein</fullName>
    </recommendedName>
</protein>
<dbReference type="SMART" id="SM00327">
    <property type="entry name" value="VWA"/>
    <property type="match status" value="1"/>
</dbReference>
<dbReference type="PANTHER" id="PTHR14819">
    <property type="entry name" value="GTP-BINDING"/>
    <property type="match status" value="1"/>
</dbReference>
<reference evidence="2" key="1">
    <citation type="submission" date="2021-01" db="EMBL/GenBank/DDBJ databases">
        <authorList>
            <consortium name="Genoscope - CEA"/>
            <person name="William W."/>
        </authorList>
    </citation>
    <scope>NUCLEOTIDE SEQUENCE</scope>
</reference>
<dbReference type="Proteomes" id="UP000688137">
    <property type="component" value="Unassembled WGS sequence"/>
</dbReference>